<accession>A0A2T0W6W2</accession>
<comment type="similarity">
    <text evidence="2">Belongs to the CpsD/CapB family.</text>
</comment>
<evidence type="ECO:0000256" key="1">
    <source>
        <dbReference type="ARBA" id="ARBA00005132"/>
    </source>
</evidence>
<evidence type="ECO:0000256" key="3">
    <source>
        <dbReference type="ARBA" id="ARBA00011903"/>
    </source>
</evidence>
<dbReference type="GO" id="GO:0042802">
    <property type="term" value="F:identical protein binding"/>
    <property type="evidence" value="ECO:0007669"/>
    <property type="project" value="UniProtKB-ARBA"/>
</dbReference>
<dbReference type="CDD" id="cd05387">
    <property type="entry name" value="BY-kinase"/>
    <property type="match status" value="1"/>
</dbReference>
<evidence type="ECO:0000256" key="10">
    <source>
        <dbReference type="ARBA" id="ARBA00023137"/>
    </source>
</evidence>
<sequence>MKFNKKSGELKERPRLVVNNEANSATSEQFRSIRTNLKFAVVDKDLQTIVVTSATPSSGKSTISANLAATFASGDKKVLLVDADLRKPTVHTTFNLSNQYGLTTLLSDRESGLNSFVQSSQINGLYVLTSGIIPPNPSELLASKKMSELLYEMKSYYDLIIFDTPPVLSVTDSQILASETDGVILVIPMGQVKSDEVFKAKTSLEMVKSTILGAIMNRVELNQDTYYYS</sequence>
<evidence type="ECO:0000256" key="4">
    <source>
        <dbReference type="ARBA" id="ARBA00019200"/>
    </source>
</evidence>
<evidence type="ECO:0000256" key="9">
    <source>
        <dbReference type="ARBA" id="ARBA00022903"/>
    </source>
</evidence>
<evidence type="ECO:0000259" key="14">
    <source>
        <dbReference type="Pfam" id="PF13614"/>
    </source>
</evidence>
<keyword evidence="11" id="KW-0270">Exopolysaccharide synthesis</keyword>
<keyword evidence="8" id="KW-0067">ATP-binding</keyword>
<dbReference type="UniPathway" id="UPA00934"/>
<evidence type="ECO:0000256" key="13">
    <source>
        <dbReference type="ARBA" id="ARBA00051245"/>
    </source>
</evidence>
<keyword evidence="16" id="KW-1185">Reference proteome</keyword>
<evidence type="ECO:0000256" key="7">
    <source>
        <dbReference type="ARBA" id="ARBA00022777"/>
    </source>
</evidence>
<dbReference type="PANTHER" id="PTHR32309">
    <property type="entry name" value="TYROSINE-PROTEIN KINASE"/>
    <property type="match status" value="1"/>
</dbReference>
<keyword evidence="6" id="KW-0547">Nucleotide-binding</keyword>
<dbReference type="GO" id="GO:0005524">
    <property type="term" value="F:ATP binding"/>
    <property type="evidence" value="ECO:0007669"/>
    <property type="project" value="UniProtKB-KW"/>
</dbReference>
<dbReference type="EMBL" id="PVTO01000011">
    <property type="protein sequence ID" value="PRY82457.1"/>
    <property type="molecule type" value="Genomic_DNA"/>
</dbReference>
<dbReference type="InterPro" id="IPR025669">
    <property type="entry name" value="AAA_dom"/>
</dbReference>
<proteinExistence type="inferred from homology"/>
<gene>
    <name evidence="15" type="ORF">CLV38_1117</name>
</gene>
<dbReference type="EC" id="2.7.10.2" evidence="3"/>
<name>A0A2T0W6W2_9LACT</name>
<comment type="caution">
    <text evidence="15">The sequence shown here is derived from an EMBL/GenBank/DDBJ whole genome shotgun (WGS) entry which is preliminary data.</text>
</comment>
<dbReference type="FunFam" id="3.40.50.300:FF:000527">
    <property type="entry name" value="Tyrosine-protein kinase etk"/>
    <property type="match status" value="1"/>
</dbReference>
<dbReference type="GO" id="GO:0004715">
    <property type="term" value="F:non-membrane spanning protein tyrosine kinase activity"/>
    <property type="evidence" value="ECO:0007669"/>
    <property type="project" value="UniProtKB-EC"/>
</dbReference>
<protein>
    <recommendedName>
        <fullName evidence="4">Tyrosine-protein kinase CpsD</fullName>
        <ecNumber evidence="3">2.7.10.2</ecNumber>
    </recommendedName>
</protein>
<dbReference type="InterPro" id="IPR005702">
    <property type="entry name" value="Wzc-like_C"/>
</dbReference>
<dbReference type="Proteomes" id="UP000238205">
    <property type="component" value="Unassembled WGS sequence"/>
</dbReference>
<evidence type="ECO:0000256" key="2">
    <source>
        <dbReference type="ARBA" id="ARBA00007316"/>
    </source>
</evidence>
<reference evidence="15 16" key="1">
    <citation type="submission" date="2018-03" db="EMBL/GenBank/DDBJ databases">
        <title>Genomic Encyclopedia of Archaeal and Bacterial Type Strains, Phase II (KMG-II): from individual species to whole genera.</title>
        <authorList>
            <person name="Goeker M."/>
        </authorList>
    </citation>
    <scope>NUCLEOTIDE SEQUENCE [LARGE SCALE GENOMIC DNA]</scope>
    <source>
        <strain evidence="15 16">DSM 13175</strain>
    </source>
</reference>
<comment type="pathway">
    <text evidence="1">Capsule biogenesis; capsule polysaccharide biosynthesis.</text>
</comment>
<dbReference type="Pfam" id="PF13614">
    <property type="entry name" value="AAA_31"/>
    <property type="match status" value="1"/>
</dbReference>
<keyword evidence="5" id="KW-0808">Transferase</keyword>
<keyword evidence="10" id="KW-0829">Tyrosine-protein kinase</keyword>
<evidence type="ECO:0000256" key="6">
    <source>
        <dbReference type="ARBA" id="ARBA00022741"/>
    </source>
</evidence>
<organism evidence="15 16">
    <name type="scientific">Alkalibacterium olivapovliticus</name>
    <dbReference type="NCBI Taxonomy" id="99907"/>
    <lineage>
        <taxon>Bacteria</taxon>
        <taxon>Bacillati</taxon>
        <taxon>Bacillota</taxon>
        <taxon>Bacilli</taxon>
        <taxon>Lactobacillales</taxon>
        <taxon>Carnobacteriaceae</taxon>
        <taxon>Alkalibacterium</taxon>
    </lineage>
</organism>
<dbReference type="SUPFAM" id="SSF52540">
    <property type="entry name" value="P-loop containing nucleoside triphosphate hydrolases"/>
    <property type="match status" value="1"/>
</dbReference>
<dbReference type="Gene3D" id="3.40.50.300">
    <property type="entry name" value="P-loop containing nucleotide triphosphate hydrolases"/>
    <property type="match status" value="1"/>
</dbReference>
<evidence type="ECO:0000313" key="15">
    <source>
        <dbReference type="EMBL" id="PRY82457.1"/>
    </source>
</evidence>
<evidence type="ECO:0000256" key="11">
    <source>
        <dbReference type="ARBA" id="ARBA00023169"/>
    </source>
</evidence>
<dbReference type="OrthoDB" id="9794577at2"/>
<evidence type="ECO:0000256" key="8">
    <source>
        <dbReference type="ARBA" id="ARBA00022840"/>
    </source>
</evidence>
<dbReference type="InterPro" id="IPR050445">
    <property type="entry name" value="Bact_polysacc_biosynth/exp"/>
</dbReference>
<evidence type="ECO:0000256" key="5">
    <source>
        <dbReference type="ARBA" id="ARBA00022679"/>
    </source>
</evidence>
<dbReference type="InterPro" id="IPR027417">
    <property type="entry name" value="P-loop_NTPase"/>
</dbReference>
<dbReference type="GO" id="GO:0005886">
    <property type="term" value="C:plasma membrane"/>
    <property type="evidence" value="ECO:0007669"/>
    <property type="project" value="UniProtKB-ARBA"/>
</dbReference>
<feature type="domain" description="AAA" evidence="14">
    <location>
        <begin position="48"/>
        <end position="189"/>
    </location>
</feature>
<evidence type="ECO:0000256" key="12">
    <source>
        <dbReference type="ARBA" id="ARBA00024964"/>
    </source>
</evidence>
<dbReference type="AlphaFoldDB" id="A0A2T0W6W2"/>
<evidence type="ECO:0000313" key="16">
    <source>
        <dbReference type="Proteomes" id="UP000238205"/>
    </source>
</evidence>
<keyword evidence="7" id="KW-0418">Kinase</keyword>
<dbReference type="RefSeq" id="WP_106193204.1">
    <property type="nucleotide sequence ID" value="NZ_PVTO01000011.1"/>
</dbReference>
<dbReference type="GO" id="GO:0045227">
    <property type="term" value="P:capsule polysaccharide biosynthetic process"/>
    <property type="evidence" value="ECO:0007669"/>
    <property type="project" value="UniProtKB-UniPathway"/>
</dbReference>
<comment type="catalytic activity">
    <reaction evidence="13">
        <text>L-tyrosyl-[protein] + ATP = O-phospho-L-tyrosyl-[protein] + ADP + H(+)</text>
        <dbReference type="Rhea" id="RHEA:10596"/>
        <dbReference type="Rhea" id="RHEA-COMP:10136"/>
        <dbReference type="Rhea" id="RHEA-COMP:20101"/>
        <dbReference type="ChEBI" id="CHEBI:15378"/>
        <dbReference type="ChEBI" id="CHEBI:30616"/>
        <dbReference type="ChEBI" id="CHEBI:46858"/>
        <dbReference type="ChEBI" id="CHEBI:61978"/>
        <dbReference type="ChEBI" id="CHEBI:456216"/>
        <dbReference type="EC" id="2.7.10.2"/>
    </reaction>
</comment>
<dbReference type="NCBIfam" id="TIGR01007">
    <property type="entry name" value="eps_fam"/>
    <property type="match status" value="1"/>
</dbReference>
<dbReference type="PANTHER" id="PTHR32309:SF13">
    <property type="entry name" value="FERRIC ENTEROBACTIN TRANSPORT PROTEIN FEPE"/>
    <property type="match status" value="1"/>
</dbReference>
<keyword evidence="9" id="KW-0972">Capsule biogenesis/degradation</keyword>
<comment type="function">
    <text evidence="12">Involved in the regulation of capsular polysaccharide biosynthesis. Autophosphorylation of CpsD attenuates its activity and reduces the level of encapsulation. May be part of a complex that directs the coordinated polymerization and export to the cell surface of the capsular polysaccharide.</text>
</comment>